<evidence type="ECO:0000313" key="2">
    <source>
        <dbReference type="Proteomes" id="UP001141422"/>
    </source>
</evidence>
<sequence>MRKHIYINLTEPENQTLEQLIRSAGYPSRTDYFTALAKTTIYGIDISSRIQKIRQLSTAKTRREETFFALLTELAFPVIAMKNAATAINILRDELRDEMYARTGTVPTPAEMQHLARLYETLFLPELTAYRQQTETRRYLEEKE</sequence>
<name>A0ABT4IDD7_9EURY</name>
<dbReference type="Proteomes" id="UP001141422">
    <property type="component" value="Unassembled WGS sequence"/>
</dbReference>
<evidence type="ECO:0000313" key="1">
    <source>
        <dbReference type="EMBL" id="MCZ0859746.1"/>
    </source>
</evidence>
<accession>A0ABT4IDD7</accession>
<proteinExistence type="predicted"/>
<dbReference type="RefSeq" id="WP_268923966.1">
    <property type="nucleotide sequence ID" value="NZ_JAPTGB010000001.1"/>
</dbReference>
<comment type="caution">
    <text evidence="1">The sequence shown here is derived from an EMBL/GenBank/DDBJ whole genome shotgun (WGS) entry which is preliminary data.</text>
</comment>
<protein>
    <submittedName>
        <fullName evidence="1">Uncharacterized protein</fullName>
    </submittedName>
</protein>
<dbReference type="EMBL" id="JAPTGB010000001">
    <property type="protein sequence ID" value="MCZ0859746.1"/>
    <property type="molecule type" value="Genomic_DNA"/>
</dbReference>
<keyword evidence="2" id="KW-1185">Reference proteome</keyword>
<gene>
    <name evidence="1" type="ORF">O0S10_00720</name>
</gene>
<organism evidence="1 2">
    <name type="scientific">Methanocorpusculum petauri</name>
    <dbReference type="NCBI Taxonomy" id="3002863"/>
    <lineage>
        <taxon>Archaea</taxon>
        <taxon>Methanobacteriati</taxon>
        <taxon>Methanobacteriota</taxon>
        <taxon>Stenosarchaea group</taxon>
        <taxon>Methanomicrobia</taxon>
        <taxon>Methanomicrobiales</taxon>
        <taxon>Methanocorpusculaceae</taxon>
        <taxon>Methanocorpusculum</taxon>
    </lineage>
</organism>
<reference evidence="1" key="1">
    <citation type="submission" date="2022-12" db="EMBL/GenBank/DDBJ databases">
        <title>Isolation and characterisation of novel Methanocorpusculum spp. from native Australian herbivores indicates the genus is ancestrally host-associated.</title>
        <authorList>
            <person name="Volmer J.G."/>
            <person name="Soo R.M."/>
            <person name="Evans P.N."/>
            <person name="Hoedt E.C."/>
            <person name="Astorga Alsina A.L."/>
            <person name="Woodcroft B.J."/>
            <person name="Tyson G.W."/>
            <person name="Hugenholtz P."/>
            <person name="Morrison M."/>
        </authorList>
    </citation>
    <scope>NUCLEOTIDE SEQUENCE</scope>
    <source>
        <strain evidence="1">MG</strain>
    </source>
</reference>